<reference evidence="2 3" key="1">
    <citation type="submission" date="2018-06" db="EMBL/GenBank/DDBJ databases">
        <title>A transcriptomic atlas of mushroom development highlights an independent origin of complex multicellularity.</title>
        <authorList>
            <consortium name="DOE Joint Genome Institute"/>
            <person name="Krizsan K."/>
            <person name="Almasi E."/>
            <person name="Merenyi Z."/>
            <person name="Sahu N."/>
            <person name="Viragh M."/>
            <person name="Koszo T."/>
            <person name="Mondo S."/>
            <person name="Kiss B."/>
            <person name="Balint B."/>
            <person name="Kues U."/>
            <person name="Barry K."/>
            <person name="Hegedus J.C."/>
            <person name="Henrissat B."/>
            <person name="Johnson J."/>
            <person name="Lipzen A."/>
            <person name="Ohm R."/>
            <person name="Nagy I."/>
            <person name="Pangilinan J."/>
            <person name="Yan J."/>
            <person name="Xiong Y."/>
            <person name="Grigoriev I.V."/>
            <person name="Hibbett D.S."/>
            <person name="Nagy L.G."/>
        </authorList>
    </citation>
    <scope>NUCLEOTIDE SEQUENCE [LARGE SCALE GENOMIC DNA]</scope>
    <source>
        <strain evidence="2 3">SZMC22713</strain>
    </source>
</reference>
<evidence type="ECO:0000256" key="1">
    <source>
        <dbReference type="SAM" id="MobiDB-lite"/>
    </source>
</evidence>
<evidence type="ECO:0000313" key="3">
    <source>
        <dbReference type="Proteomes" id="UP000294933"/>
    </source>
</evidence>
<organism evidence="2 3">
    <name type="scientific">Rickenella mellea</name>
    <dbReference type="NCBI Taxonomy" id="50990"/>
    <lineage>
        <taxon>Eukaryota</taxon>
        <taxon>Fungi</taxon>
        <taxon>Dikarya</taxon>
        <taxon>Basidiomycota</taxon>
        <taxon>Agaricomycotina</taxon>
        <taxon>Agaricomycetes</taxon>
        <taxon>Hymenochaetales</taxon>
        <taxon>Rickenellaceae</taxon>
        <taxon>Rickenella</taxon>
    </lineage>
</organism>
<proteinExistence type="predicted"/>
<sequence>MAPFSPLADLPSEIILEVLAFAACSSKKTAIALTYVSSWVKHATAPYVYATVILRSARQINAFLALIRQHDGSPNGKHIVNPAPFVRNICITHHAPWRPQGEGTETDPYGVIFSSCTNVRHAALQSTFLHSSLVPHHPVHRLRCNELMVLGPTFPSDWEKHAEASAPRVLSLDGGDDIDPNEAREEHNETGASVLQHTTHLRLLESLSSPQFSGPHLTLLPRLTHLALLIREQIYSTNPFTELDPLLASPQLRMVVVSFDFRTWVDKKRGLDDWAKLARKVDDRLFAVERDRGDPLKHWARAVHGGDDIWSRAVREQTDRDSRKTVAV</sequence>
<protein>
    <recommendedName>
        <fullName evidence="4">F-box domain-containing protein</fullName>
    </recommendedName>
</protein>
<dbReference type="EMBL" id="ML170191">
    <property type="protein sequence ID" value="TDL20064.1"/>
    <property type="molecule type" value="Genomic_DNA"/>
</dbReference>
<dbReference type="VEuPathDB" id="FungiDB:BD410DRAFT_791441"/>
<dbReference type="Proteomes" id="UP000294933">
    <property type="component" value="Unassembled WGS sequence"/>
</dbReference>
<dbReference type="AlphaFoldDB" id="A0A4Y7PXD7"/>
<dbReference type="OrthoDB" id="2795673at2759"/>
<accession>A0A4Y7PXD7</accession>
<feature type="region of interest" description="Disordered" evidence="1">
    <location>
        <begin position="170"/>
        <end position="192"/>
    </location>
</feature>
<dbReference type="STRING" id="50990.A0A4Y7PXD7"/>
<keyword evidence="3" id="KW-1185">Reference proteome</keyword>
<name>A0A4Y7PXD7_9AGAM</name>
<evidence type="ECO:0008006" key="4">
    <source>
        <dbReference type="Google" id="ProtNLM"/>
    </source>
</evidence>
<evidence type="ECO:0000313" key="2">
    <source>
        <dbReference type="EMBL" id="TDL20064.1"/>
    </source>
</evidence>
<gene>
    <name evidence="2" type="ORF">BD410DRAFT_791441</name>
</gene>